<evidence type="ECO:0000313" key="1">
    <source>
        <dbReference type="EMBL" id="OZI62134.1"/>
    </source>
</evidence>
<name>A0A261UJP1_9BORD</name>
<sequence length="84" mass="9358">MSADANALRDGMRSYLMGYSRNHAARLTAIAAYEAWPLLAMREIERRMVRLLEALPIEEVMAVARLEIDLNELARQALAGLGEG</sequence>
<keyword evidence="2" id="KW-1185">Reference proteome</keyword>
<proteinExistence type="predicted"/>
<organism evidence="1 2">
    <name type="scientific">Bordetella genomosp. 11</name>
    <dbReference type="NCBI Taxonomy" id="1416808"/>
    <lineage>
        <taxon>Bacteria</taxon>
        <taxon>Pseudomonadati</taxon>
        <taxon>Pseudomonadota</taxon>
        <taxon>Betaproteobacteria</taxon>
        <taxon>Burkholderiales</taxon>
        <taxon>Alcaligenaceae</taxon>
        <taxon>Bordetella</taxon>
    </lineage>
</organism>
<protein>
    <submittedName>
        <fullName evidence="1">Uncharacterized protein</fullName>
    </submittedName>
</protein>
<dbReference type="Proteomes" id="UP000215767">
    <property type="component" value="Unassembled WGS sequence"/>
</dbReference>
<dbReference type="RefSeq" id="WP_094843518.1">
    <property type="nucleotide sequence ID" value="NZ_NEVS01000004.1"/>
</dbReference>
<reference evidence="2" key="1">
    <citation type="submission" date="2017-05" db="EMBL/GenBank/DDBJ databases">
        <title>Complete and WGS of Bordetella genogroups.</title>
        <authorList>
            <person name="Spilker T."/>
            <person name="Lipuma J."/>
        </authorList>
    </citation>
    <scope>NUCLEOTIDE SEQUENCE [LARGE SCALE GENOMIC DNA]</scope>
    <source>
        <strain evidence="2">AU8856</strain>
    </source>
</reference>
<gene>
    <name evidence="1" type="ORF">CAL28_23200</name>
</gene>
<dbReference type="EMBL" id="NEVS01000004">
    <property type="protein sequence ID" value="OZI62134.1"/>
    <property type="molecule type" value="Genomic_DNA"/>
</dbReference>
<evidence type="ECO:0000313" key="2">
    <source>
        <dbReference type="Proteomes" id="UP000215767"/>
    </source>
</evidence>
<dbReference type="AlphaFoldDB" id="A0A261UJP1"/>
<comment type="caution">
    <text evidence="1">The sequence shown here is derived from an EMBL/GenBank/DDBJ whole genome shotgun (WGS) entry which is preliminary data.</text>
</comment>
<accession>A0A261UJP1</accession>
<dbReference type="OrthoDB" id="8637554at2"/>